<accession>A0A0F9WUI2</accession>
<dbReference type="AlphaFoldDB" id="A0A0F9WUI2"/>
<gene>
    <name evidence="1" type="ORF">LCGC14_0231180</name>
</gene>
<protein>
    <submittedName>
        <fullName evidence="1">Uncharacterized protein</fullName>
    </submittedName>
</protein>
<dbReference type="EMBL" id="LAZR01000113">
    <property type="protein sequence ID" value="KKN90006.1"/>
    <property type="molecule type" value="Genomic_DNA"/>
</dbReference>
<name>A0A0F9WUI2_9ZZZZ</name>
<evidence type="ECO:0000313" key="1">
    <source>
        <dbReference type="EMBL" id="KKN90006.1"/>
    </source>
</evidence>
<reference evidence="1" key="1">
    <citation type="journal article" date="2015" name="Nature">
        <title>Complex archaea that bridge the gap between prokaryotes and eukaryotes.</title>
        <authorList>
            <person name="Spang A."/>
            <person name="Saw J.H."/>
            <person name="Jorgensen S.L."/>
            <person name="Zaremba-Niedzwiedzka K."/>
            <person name="Martijn J."/>
            <person name="Lind A.E."/>
            <person name="van Eijk R."/>
            <person name="Schleper C."/>
            <person name="Guy L."/>
            <person name="Ettema T.J."/>
        </authorList>
    </citation>
    <scope>NUCLEOTIDE SEQUENCE</scope>
</reference>
<proteinExistence type="predicted"/>
<sequence>MEHIRVTLKEMVRRDIRRACLGELADFLGETKSVIADAEKVEEKIKNEIKRRRPKREFMGDLFKVTLYTMDRLLLDADRVREKMGDNWFRKHSRHINSLAIKCSAKTMSKS</sequence>
<organism evidence="1">
    <name type="scientific">marine sediment metagenome</name>
    <dbReference type="NCBI Taxonomy" id="412755"/>
    <lineage>
        <taxon>unclassified sequences</taxon>
        <taxon>metagenomes</taxon>
        <taxon>ecological metagenomes</taxon>
    </lineage>
</organism>
<comment type="caution">
    <text evidence="1">The sequence shown here is derived from an EMBL/GenBank/DDBJ whole genome shotgun (WGS) entry which is preliminary data.</text>
</comment>